<dbReference type="PIRSF" id="PIRSF000370">
    <property type="entry name" value="QueE"/>
    <property type="match status" value="1"/>
</dbReference>
<dbReference type="PANTHER" id="PTHR42836:SF1">
    <property type="entry name" value="7-CARBOXY-7-DEAZAGUANINE SYNTHASE"/>
    <property type="match status" value="1"/>
</dbReference>
<comment type="function">
    <text evidence="8">Catalyzes the complex heterocyclic radical-mediated conversion of 6-carboxy-5,6,7,8-tetrahydropterin (CPH4) to 7-carboxy-7-deazaguanine (CDG), a step common to the biosynthetic pathways of all 7-deazapurine-containing compounds.</text>
</comment>
<evidence type="ECO:0000313" key="11">
    <source>
        <dbReference type="Proteomes" id="UP000435243"/>
    </source>
</evidence>
<comment type="cofactor">
    <cofactor evidence="8">
        <name>Mg(2+)</name>
        <dbReference type="ChEBI" id="CHEBI:18420"/>
    </cofactor>
</comment>
<dbReference type="GO" id="GO:0016840">
    <property type="term" value="F:carbon-nitrogen lyase activity"/>
    <property type="evidence" value="ECO:0007669"/>
    <property type="project" value="UniProtKB-UniRule"/>
</dbReference>
<evidence type="ECO:0000313" key="10">
    <source>
        <dbReference type="EMBL" id="MXO88874.1"/>
    </source>
</evidence>
<evidence type="ECO:0000256" key="4">
    <source>
        <dbReference type="ARBA" id="ARBA00022842"/>
    </source>
</evidence>
<dbReference type="InterPro" id="IPR007197">
    <property type="entry name" value="rSAM"/>
</dbReference>
<dbReference type="RefSeq" id="WP_160591408.1">
    <property type="nucleotide sequence ID" value="NZ_BAAAFP010000003.1"/>
</dbReference>
<feature type="binding site" evidence="8">
    <location>
        <position position="34"/>
    </location>
    <ligand>
        <name>substrate</name>
    </ligand>
</feature>
<dbReference type="CDD" id="cd01335">
    <property type="entry name" value="Radical_SAM"/>
    <property type="match status" value="1"/>
</dbReference>
<dbReference type="InterPro" id="IPR024924">
    <property type="entry name" value="7-CO-7-deazaguanine_synth-like"/>
</dbReference>
<keyword evidence="3 8" id="KW-0479">Metal-binding</keyword>
<reference evidence="10 11" key="1">
    <citation type="submission" date="2019-12" db="EMBL/GenBank/DDBJ databases">
        <title>Genomic-based taxomic classification of the family Erythrobacteraceae.</title>
        <authorList>
            <person name="Xu L."/>
        </authorList>
    </citation>
    <scope>NUCLEOTIDE SEQUENCE [LARGE SCALE GENOMIC DNA]</scope>
    <source>
        <strain evidence="10 11">JCM 16339</strain>
    </source>
</reference>
<keyword evidence="2 8" id="KW-0949">S-adenosyl-L-methionine</keyword>
<dbReference type="GO" id="GO:0008616">
    <property type="term" value="P:tRNA queuosine(34) biosynthetic process"/>
    <property type="evidence" value="ECO:0007669"/>
    <property type="project" value="UniProtKB-UniRule"/>
</dbReference>
<evidence type="ECO:0000256" key="5">
    <source>
        <dbReference type="ARBA" id="ARBA00023004"/>
    </source>
</evidence>
<evidence type="ECO:0000256" key="8">
    <source>
        <dbReference type="HAMAP-Rule" id="MF_00917"/>
    </source>
</evidence>
<keyword evidence="11" id="KW-1185">Reference proteome</keyword>
<name>A0A844ZMW5_9SPHN</name>
<keyword evidence="7 8" id="KW-0456">Lyase</keyword>
<evidence type="ECO:0000256" key="7">
    <source>
        <dbReference type="ARBA" id="ARBA00023239"/>
    </source>
</evidence>
<dbReference type="UniPathway" id="UPA00391"/>
<organism evidence="10 11">
    <name type="scientific">Alteraurantiacibacter aestuarii</name>
    <dbReference type="NCBI Taxonomy" id="650004"/>
    <lineage>
        <taxon>Bacteria</taxon>
        <taxon>Pseudomonadati</taxon>
        <taxon>Pseudomonadota</taxon>
        <taxon>Alphaproteobacteria</taxon>
        <taxon>Sphingomonadales</taxon>
        <taxon>Erythrobacteraceae</taxon>
        <taxon>Alteraurantiacibacter</taxon>
    </lineage>
</organism>
<dbReference type="EC" id="4.3.99.3" evidence="8"/>
<dbReference type="AlphaFoldDB" id="A0A844ZMW5"/>
<gene>
    <name evidence="8" type="primary">queE</name>
    <name evidence="10" type="ORF">GRI32_08995</name>
</gene>
<comment type="caution">
    <text evidence="10">The sequence shown here is derived from an EMBL/GenBank/DDBJ whole genome shotgun (WGS) entry which is preliminary data.</text>
</comment>
<feature type="binding site" evidence="8">
    <location>
        <begin position="142"/>
        <end position="144"/>
    </location>
    <ligand>
        <name>S-adenosyl-L-methionine</name>
        <dbReference type="ChEBI" id="CHEBI:59789"/>
    </ligand>
</feature>
<keyword evidence="5 8" id="KW-0408">Iron</keyword>
<feature type="domain" description="Radical SAM core" evidence="9">
    <location>
        <begin position="25"/>
        <end position="240"/>
    </location>
</feature>
<feature type="binding site" evidence="8">
    <location>
        <position position="95"/>
    </location>
    <ligand>
        <name>substrate</name>
    </ligand>
</feature>
<feature type="binding site" evidence="8">
    <location>
        <position position="42"/>
    </location>
    <ligand>
        <name>[4Fe-4S] cluster</name>
        <dbReference type="ChEBI" id="CHEBI:49883"/>
        <note>4Fe-4S-S-AdoMet</note>
    </ligand>
</feature>
<dbReference type="OrthoDB" id="9792276at2"/>
<feature type="binding site" evidence="8">
    <location>
        <position position="45"/>
    </location>
    <ligand>
        <name>[4Fe-4S] cluster</name>
        <dbReference type="ChEBI" id="CHEBI:49883"/>
        <note>4Fe-4S-S-AdoMet</note>
    </ligand>
</feature>
<comment type="caution">
    <text evidence="8">Lacks conserved residue(s) required for the propagation of feature annotation.</text>
</comment>
<dbReference type="Gene3D" id="3.20.20.70">
    <property type="entry name" value="Aldolase class I"/>
    <property type="match status" value="1"/>
</dbReference>
<dbReference type="EMBL" id="WTYY01000004">
    <property type="protein sequence ID" value="MXO88874.1"/>
    <property type="molecule type" value="Genomic_DNA"/>
</dbReference>
<keyword evidence="8" id="KW-0671">Queuosine biosynthesis</keyword>
<dbReference type="GO" id="GO:1904047">
    <property type="term" value="F:S-adenosyl-L-methionine binding"/>
    <property type="evidence" value="ECO:0007669"/>
    <property type="project" value="UniProtKB-UniRule"/>
</dbReference>
<feature type="binding site" evidence="8">
    <location>
        <begin position="44"/>
        <end position="46"/>
    </location>
    <ligand>
        <name>S-adenosyl-L-methionine</name>
        <dbReference type="ChEBI" id="CHEBI:59789"/>
    </ligand>
</feature>
<evidence type="ECO:0000256" key="6">
    <source>
        <dbReference type="ARBA" id="ARBA00023014"/>
    </source>
</evidence>
<dbReference type="PANTHER" id="PTHR42836">
    <property type="entry name" value="7-CARBOXY-7-DEAZAGUANINE SYNTHASE"/>
    <property type="match status" value="1"/>
</dbReference>
<comment type="similarity">
    <text evidence="8">Belongs to the radical SAM superfamily. 7-carboxy-7-deazaguanine synthase family.</text>
</comment>
<dbReference type="InterPro" id="IPR058240">
    <property type="entry name" value="rSAM_sf"/>
</dbReference>
<evidence type="ECO:0000256" key="3">
    <source>
        <dbReference type="ARBA" id="ARBA00022723"/>
    </source>
</evidence>
<evidence type="ECO:0000259" key="9">
    <source>
        <dbReference type="PROSITE" id="PS51918"/>
    </source>
</evidence>
<dbReference type="PROSITE" id="PS51918">
    <property type="entry name" value="RADICAL_SAM"/>
    <property type="match status" value="1"/>
</dbReference>
<comment type="catalytic activity">
    <reaction evidence="8">
        <text>6-carboxy-5,6,7,8-tetrahydropterin + H(+) = 7-carboxy-7-carbaguanine + NH4(+)</text>
        <dbReference type="Rhea" id="RHEA:27974"/>
        <dbReference type="ChEBI" id="CHEBI:15378"/>
        <dbReference type="ChEBI" id="CHEBI:28938"/>
        <dbReference type="ChEBI" id="CHEBI:61032"/>
        <dbReference type="ChEBI" id="CHEBI:61036"/>
        <dbReference type="EC" id="4.3.99.3"/>
    </reaction>
</comment>
<keyword evidence="4 8" id="KW-0460">Magnesium</keyword>
<comment type="pathway">
    <text evidence="8">Purine metabolism; 7-cyano-7-deazaguanine biosynthesis.</text>
</comment>
<dbReference type="GO" id="GO:0051539">
    <property type="term" value="F:4 iron, 4 sulfur cluster binding"/>
    <property type="evidence" value="ECO:0007669"/>
    <property type="project" value="UniProtKB-UniRule"/>
</dbReference>
<feature type="binding site" evidence="8">
    <location>
        <begin position="19"/>
        <end position="21"/>
    </location>
    <ligand>
        <name>substrate</name>
    </ligand>
</feature>
<keyword evidence="1 8" id="KW-0004">4Fe-4S</keyword>
<dbReference type="SFLD" id="SFLDS00029">
    <property type="entry name" value="Radical_SAM"/>
    <property type="match status" value="1"/>
</dbReference>
<dbReference type="GO" id="GO:0000287">
    <property type="term" value="F:magnesium ion binding"/>
    <property type="evidence" value="ECO:0007669"/>
    <property type="project" value="UniProtKB-UniRule"/>
</dbReference>
<dbReference type="Pfam" id="PF04055">
    <property type="entry name" value="Radical_SAM"/>
    <property type="match status" value="1"/>
</dbReference>
<protein>
    <recommendedName>
        <fullName evidence="8">7-carboxy-7-deazaguanine synthase</fullName>
        <shortName evidence="8">CDG synthase</shortName>
        <ecNumber evidence="8">4.3.99.3</ecNumber>
    </recommendedName>
    <alternativeName>
        <fullName evidence="8">Queuosine biosynthesis protein QueE</fullName>
    </alternativeName>
</protein>
<evidence type="ECO:0000256" key="2">
    <source>
        <dbReference type="ARBA" id="ARBA00022691"/>
    </source>
</evidence>
<feature type="binding site" evidence="8">
    <location>
        <position position="47"/>
    </location>
    <ligand>
        <name>Mg(2+)</name>
        <dbReference type="ChEBI" id="CHEBI:18420"/>
    </ligand>
</feature>
<comment type="cofactor">
    <cofactor evidence="8">
        <name>[4Fe-4S] cluster</name>
        <dbReference type="ChEBI" id="CHEBI:49883"/>
    </cofactor>
    <text evidence="8">Binds 1 [4Fe-4S] cluster. The cluster is coordinated with 3 cysteines and an exchangeable S-adenosyl-L-methionine.</text>
</comment>
<evidence type="ECO:0000256" key="1">
    <source>
        <dbReference type="ARBA" id="ARBA00022485"/>
    </source>
</evidence>
<feature type="binding site" evidence="8">
    <location>
        <position position="97"/>
    </location>
    <ligand>
        <name>S-adenosyl-L-methionine</name>
        <dbReference type="ChEBI" id="CHEBI:59789"/>
    </ligand>
</feature>
<proteinExistence type="inferred from homology"/>
<feature type="binding site" evidence="8">
    <location>
        <position position="38"/>
    </location>
    <ligand>
        <name>[4Fe-4S] cluster</name>
        <dbReference type="ChEBI" id="CHEBI:49883"/>
        <note>4Fe-4S-S-AdoMet</note>
    </ligand>
</feature>
<dbReference type="InterPro" id="IPR013785">
    <property type="entry name" value="Aldolase_TIM"/>
</dbReference>
<sequence>MALTLATVEEGEPEIFASVQGEGASAGMPVAFLRLSRCNLACVWCDTAYTWHFEGDNRPHRSGETFARKANQITLEAAEVAARIEKLGQKRLVITGGEPLLQSAKLAEMLELLPDIRVEIETNGTVDPVARLDIRVDQYNVSPKLAHSGNPADLALIPAMLDRWTTDERAFFKFVIARPEDVEEVLTIQRAHAIPAARIFLMPEGIDSATISSRMQWLVPLCLTHGFRLSDRLHIHLFGDSRGT</sequence>
<comment type="subunit">
    <text evidence="8">Homodimer.</text>
</comment>
<accession>A0A844ZMW5</accession>
<dbReference type="HAMAP" id="MF_00917">
    <property type="entry name" value="QueE"/>
    <property type="match status" value="1"/>
</dbReference>
<keyword evidence="6 8" id="KW-0411">Iron-sulfur</keyword>
<dbReference type="SUPFAM" id="SSF102114">
    <property type="entry name" value="Radical SAM enzymes"/>
    <property type="match status" value="1"/>
</dbReference>
<dbReference type="Proteomes" id="UP000435243">
    <property type="component" value="Unassembled WGS sequence"/>
</dbReference>
<comment type="cofactor">
    <cofactor evidence="8">
        <name>S-adenosyl-L-methionine</name>
        <dbReference type="ChEBI" id="CHEBI:59789"/>
    </cofactor>
    <text evidence="8">Binds 1 S-adenosyl-L-methionine per subunit.</text>
</comment>